<dbReference type="AlphaFoldDB" id="A0A6A0ADE0"/>
<keyword evidence="2" id="KW-1185">Reference proteome</keyword>
<reference evidence="1 2" key="1">
    <citation type="submission" date="2020-02" db="EMBL/GenBank/DDBJ databases">
        <title>Draft genome sequence of Haematococcus lacustris strain NIES-144.</title>
        <authorList>
            <person name="Morimoto D."/>
            <person name="Nakagawa S."/>
            <person name="Yoshida T."/>
            <person name="Sawayama S."/>
        </authorList>
    </citation>
    <scope>NUCLEOTIDE SEQUENCE [LARGE SCALE GENOMIC DNA]</scope>
    <source>
        <strain evidence="1 2">NIES-144</strain>
    </source>
</reference>
<sequence>MKDARNTSAFPWIHDWRSPVASMADAGGELHDIGFSPITPACVPRRRGGAVELGSALEAQVPCPSFPPLPA</sequence>
<name>A0A6A0ADE0_HAELA</name>
<dbReference type="Proteomes" id="UP000485058">
    <property type="component" value="Unassembled WGS sequence"/>
</dbReference>
<evidence type="ECO:0000313" key="1">
    <source>
        <dbReference type="EMBL" id="GFH30592.1"/>
    </source>
</evidence>
<dbReference type="EMBL" id="BLLF01005006">
    <property type="protein sequence ID" value="GFH30592.1"/>
    <property type="molecule type" value="Genomic_DNA"/>
</dbReference>
<comment type="caution">
    <text evidence="1">The sequence shown here is derived from an EMBL/GenBank/DDBJ whole genome shotgun (WGS) entry which is preliminary data.</text>
</comment>
<proteinExistence type="predicted"/>
<organism evidence="1 2">
    <name type="scientific">Haematococcus lacustris</name>
    <name type="common">Green alga</name>
    <name type="synonym">Haematococcus pluvialis</name>
    <dbReference type="NCBI Taxonomy" id="44745"/>
    <lineage>
        <taxon>Eukaryota</taxon>
        <taxon>Viridiplantae</taxon>
        <taxon>Chlorophyta</taxon>
        <taxon>core chlorophytes</taxon>
        <taxon>Chlorophyceae</taxon>
        <taxon>CS clade</taxon>
        <taxon>Chlamydomonadales</taxon>
        <taxon>Haematococcaceae</taxon>
        <taxon>Haematococcus</taxon>
    </lineage>
</organism>
<protein>
    <submittedName>
        <fullName evidence="1">Uncharacterized protein</fullName>
    </submittedName>
</protein>
<accession>A0A6A0ADE0</accession>
<gene>
    <name evidence="1" type="ORF">HaLaN_29475</name>
</gene>
<evidence type="ECO:0000313" key="2">
    <source>
        <dbReference type="Proteomes" id="UP000485058"/>
    </source>
</evidence>